<dbReference type="InterPro" id="IPR005531">
    <property type="entry name" value="Asp23"/>
</dbReference>
<dbReference type="PANTHER" id="PTHR34297">
    <property type="entry name" value="HYPOTHETICAL CYTOSOLIC PROTEIN-RELATED"/>
    <property type="match status" value="1"/>
</dbReference>
<sequence>MNENQVLDIEEQKNELGRIEISPEVIEVIAGIATSEVEGVATLRGNFASGVGEFLGRKNHGKGVKVELSEDGVTIEISIVILYGASVIETAKQVQTNIQQTLQTMTSIDLEAINVHVVGIQFENMEEAEKEEIE</sequence>
<accession>A0ABW0YRG6</accession>
<dbReference type="Pfam" id="PF03780">
    <property type="entry name" value="Asp23"/>
    <property type="match status" value="1"/>
</dbReference>
<evidence type="ECO:0000313" key="2">
    <source>
        <dbReference type="EMBL" id="MFC5713317.1"/>
    </source>
</evidence>
<dbReference type="RefSeq" id="WP_385941012.1">
    <property type="nucleotide sequence ID" value="NZ_JBHSOZ010000005.1"/>
</dbReference>
<dbReference type="PANTHER" id="PTHR34297:SF1">
    <property type="entry name" value="ASP23_GLS24 FAMILY ENVELOPE STRESS RESPONSE PROTEIN"/>
    <property type="match status" value="1"/>
</dbReference>
<comment type="similarity">
    <text evidence="1">Belongs to the asp23 family.</text>
</comment>
<dbReference type="EMBL" id="JBHSOZ010000005">
    <property type="protein sequence ID" value="MFC5713317.1"/>
    <property type="molecule type" value="Genomic_DNA"/>
</dbReference>
<name>A0ABW0YRG6_9BACI</name>
<protein>
    <submittedName>
        <fullName evidence="2">Asp23/Gls24 family envelope stress response protein</fullName>
    </submittedName>
</protein>
<gene>
    <name evidence="2" type="ORF">ACFPU1_11015</name>
</gene>
<comment type="caution">
    <text evidence="2">The sequence shown here is derived from an EMBL/GenBank/DDBJ whole genome shotgun (WGS) entry which is preliminary data.</text>
</comment>
<dbReference type="Proteomes" id="UP001596142">
    <property type="component" value="Unassembled WGS sequence"/>
</dbReference>
<reference evidence="3" key="1">
    <citation type="journal article" date="2019" name="Int. J. Syst. Evol. Microbiol.">
        <title>The Global Catalogue of Microorganisms (GCM) 10K type strain sequencing project: providing services to taxonomists for standard genome sequencing and annotation.</title>
        <authorList>
            <consortium name="The Broad Institute Genomics Platform"/>
            <consortium name="The Broad Institute Genome Sequencing Center for Infectious Disease"/>
            <person name="Wu L."/>
            <person name="Ma J."/>
        </authorList>
    </citation>
    <scope>NUCLEOTIDE SEQUENCE [LARGE SCALE GENOMIC DNA]</scope>
    <source>
        <strain evidence="3">CECT 7184</strain>
    </source>
</reference>
<evidence type="ECO:0000256" key="1">
    <source>
        <dbReference type="ARBA" id="ARBA00005721"/>
    </source>
</evidence>
<organism evidence="2 3">
    <name type="scientific">Thalassorhabdus alkalitolerans</name>
    <dbReference type="NCBI Taxonomy" id="2282697"/>
    <lineage>
        <taxon>Bacteria</taxon>
        <taxon>Bacillati</taxon>
        <taxon>Bacillota</taxon>
        <taxon>Bacilli</taxon>
        <taxon>Bacillales</taxon>
        <taxon>Bacillaceae</taxon>
        <taxon>Thalassorhabdus</taxon>
    </lineage>
</organism>
<evidence type="ECO:0000313" key="3">
    <source>
        <dbReference type="Proteomes" id="UP001596142"/>
    </source>
</evidence>
<keyword evidence="3" id="KW-1185">Reference proteome</keyword>
<proteinExistence type="inferred from homology"/>